<gene>
    <name evidence="1" type="ORF">PTKU64_39410</name>
</gene>
<dbReference type="Proteomes" id="UP001319874">
    <property type="component" value="Chromosome 2"/>
</dbReference>
<accession>A0ABM7U0T7</accession>
<evidence type="ECO:0000313" key="2">
    <source>
        <dbReference type="Proteomes" id="UP001319874"/>
    </source>
</evidence>
<organism evidence="1 2">
    <name type="scientific">Paraburkholderia terrae</name>
    <dbReference type="NCBI Taxonomy" id="311230"/>
    <lineage>
        <taxon>Bacteria</taxon>
        <taxon>Pseudomonadati</taxon>
        <taxon>Pseudomonadota</taxon>
        <taxon>Betaproteobacteria</taxon>
        <taxon>Burkholderiales</taxon>
        <taxon>Burkholderiaceae</taxon>
        <taxon>Paraburkholderia</taxon>
    </lineage>
</organism>
<evidence type="ECO:0000313" key="1">
    <source>
        <dbReference type="EMBL" id="BCZ80266.1"/>
    </source>
</evidence>
<dbReference type="RefSeq" id="WP_229514894.1">
    <property type="nucleotide sequence ID" value="NZ_AP024956.1"/>
</dbReference>
<proteinExistence type="predicted"/>
<dbReference type="EMBL" id="AP024956">
    <property type="protein sequence ID" value="BCZ80266.1"/>
    <property type="molecule type" value="Genomic_DNA"/>
</dbReference>
<keyword evidence="2" id="KW-1185">Reference proteome</keyword>
<sequence>MSIHHCPPDELTGQAVAAARVLAVRSAVIGVDFTGQDEITAGIVDLATTAARAPLQSGAQGA</sequence>
<name>A0ABM7U0T7_9BURK</name>
<protein>
    <submittedName>
        <fullName evidence="1">Uncharacterized protein</fullName>
    </submittedName>
</protein>
<reference evidence="1 2" key="1">
    <citation type="journal article" date="2022" name="Front. Microbiol.">
        <title>Identification and characterization of a novel class of self-sufficient cytochrome P450 hydroxylase involved in cyclohexanecarboxylate degradation in Paraburkholderia terrae strain KU-64.</title>
        <authorList>
            <person name="Yamamoto T."/>
            <person name="Hasegawa Y."/>
            <person name="Iwaki H."/>
        </authorList>
    </citation>
    <scope>NUCLEOTIDE SEQUENCE [LARGE SCALE GENOMIC DNA]</scope>
    <source>
        <strain evidence="1 2">KU-64</strain>
    </source>
</reference>